<dbReference type="Pfam" id="PF00196">
    <property type="entry name" value="GerE"/>
    <property type="match status" value="1"/>
</dbReference>
<dbReference type="CDD" id="cd06170">
    <property type="entry name" value="LuxR_C_like"/>
    <property type="match status" value="1"/>
</dbReference>
<dbReference type="RefSeq" id="WP_241036004.1">
    <property type="nucleotide sequence ID" value="NZ_BAAAJF010000078.1"/>
</dbReference>
<dbReference type="EMBL" id="JAKXMK010000007">
    <property type="protein sequence ID" value="MCH6165993.1"/>
    <property type="molecule type" value="Genomic_DNA"/>
</dbReference>
<protein>
    <submittedName>
        <fullName evidence="3">LuxR C-terminal-related transcriptional regulator</fullName>
    </submittedName>
</protein>
<evidence type="ECO:0000256" key="1">
    <source>
        <dbReference type="ARBA" id="ARBA00023125"/>
    </source>
</evidence>
<dbReference type="InterPro" id="IPR039420">
    <property type="entry name" value="WalR-like"/>
</dbReference>
<proteinExistence type="predicted"/>
<dbReference type="SUPFAM" id="SSF52172">
    <property type="entry name" value="CheY-like"/>
    <property type="match status" value="1"/>
</dbReference>
<keyword evidence="1" id="KW-0238">DNA-binding</keyword>
<evidence type="ECO:0000313" key="3">
    <source>
        <dbReference type="EMBL" id="MCH6165993.1"/>
    </source>
</evidence>
<comment type="caution">
    <text evidence="3">The sequence shown here is derived from an EMBL/GenBank/DDBJ whole genome shotgun (WGS) entry which is preliminary data.</text>
</comment>
<dbReference type="PROSITE" id="PS50043">
    <property type="entry name" value="HTH_LUXR_2"/>
    <property type="match status" value="1"/>
</dbReference>
<accession>A0ABS9TBU0</accession>
<dbReference type="InterPro" id="IPR000792">
    <property type="entry name" value="Tscrpt_reg_LuxR_C"/>
</dbReference>
<keyword evidence="4" id="KW-1185">Reference proteome</keyword>
<evidence type="ECO:0000259" key="2">
    <source>
        <dbReference type="PROSITE" id="PS50043"/>
    </source>
</evidence>
<dbReference type="InterPro" id="IPR016032">
    <property type="entry name" value="Sig_transdc_resp-reg_C-effctor"/>
</dbReference>
<evidence type="ECO:0000313" key="4">
    <source>
        <dbReference type="Proteomes" id="UP001299970"/>
    </source>
</evidence>
<feature type="domain" description="HTH luxR-type" evidence="2">
    <location>
        <begin position="138"/>
        <end position="203"/>
    </location>
</feature>
<dbReference type="SUPFAM" id="SSF46894">
    <property type="entry name" value="C-terminal effector domain of the bipartite response regulators"/>
    <property type="match status" value="1"/>
</dbReference>
<sequence>MLVVGPHDLVTTSVVIALQANGFAAEEREINGTCAFPRVDRARGVVVVNLDLPEGVGLVAKAVTSGWPTLVVGQQTDRERTAAAVAAGAAAYVPRSCPLDVLVRTVLHMSVGRPVMMAKERMAWLELHRVARAEVNTRRRRLDLLTDREFEVLRRLERGQKAADIAVDAVLAMSTVRTHIRSILVKLEVNSQQHAIAIYRETRRQGE</sequence>
<dbReference type="InterPro" id="IPR011006">
    <property type="entry name" value="CheY-like_superfamily"/>
</dbReference>
<dbReference type="PANTHER" id="PTHR43214">
    <property type="entry name" value="TWO-COMPONENT RESPONSE REGULATOR"/>
    <property type="match status" value="1"/>
</dbReference>
<organism evidence="3 4">
    <name type="scientific">Pseudonocardia alaniniphila</name>
    <dbReference type="NCBI Taxonomy" id="75291"/>
    <lineage>
        <taxon>Bacteria</taxon>
        <taxon>Bacillati</taxon>
        <taxon>Actinomycetota</taxon>
        <taxon>Actinomycetes</taxon>
        <taxon>Pseudonocardiales</taxon>
        <taxon>Pseudonocardiaceae</taxon>
        <taxon>Pseudonocardia</taxon>
    </lineage>
</organism>
<dbReference type="SMART" id="SM00421">
    <property type="entry name" value="HTH_LUXR"/>
    <property type="match status" value="1"/>
</dbReference>
<name>A0ABS9TBU0_9PSEU</name>
<reference evidence="3 4" key="1">
    <citation type="submission" date="2022-03" db="EMBL/GenBank/DDBJ databases">
        <title>Pseudonocardia alaer sp. nov., a novel actinomycete isolated from reed forest soil.</title>
        <authorList>
            <person name="Wang L."/>
        </authorList>
    </citation>
    <scope>NUCLEOTIDE SEQUENCE [LARGE SCALE GENOMIC DNA]</scope>
    <source>
        <strain evidence="3 4">Y-16303</strain>
    </source>
</reference>
<dbReference type="Gene3D" id="3.40.50.2300">
    <property type="match status" value="1"/>
</dbReference>
<gene>
    <name evidence="3" type="ORF">MMF94_09900</name>
</gene>
<dbReference type="PRINTS" id="PR00038">
    <property type="entry name" value="HTHLUXR"/>
</dbReference>
<dbReference type="Proteomes" id="UP001299970">
    <property type="component" value="Unassembled WGS sequence"/>
</dbReference>